<evidence type="ECO:0000313" key="12">
    <source>
        <dbReference type="Proteomes" id="UP000075666"/>
    </source>
</evidence>
<dbReference type="STRING" id="46224.B4102_0491"/>
<feature type="transmembrane region" description="Helical" evidence="8">
    <location>
        <begin position="78"/>
        <end position="99"/>
    </location>
</feature>
<keyword evidence="3 8" id="KW-0812">Transmembrane</keyword>
<accession>A0A150L6B1</accession>
<reference evidence="10 12" key="1">
    <citation type="submission" date="2016-01" db="EMBL/GenBank/DDBJ databases">
        <title>Genome Sequences of Twelve Sporeforming Bacillus Species Isolated from Foods.</title>
        <authorList>
            <person name="Berendsen E.M."/>
            <person name="Wells-Bennik M.H."/>
            <person name="Krawcyk A.O."/>
            <person name="De Jong A."/>
            <person name="Holsappel S."/>
            <person name="Eijlander R.T."/>
            <person name="Kuipers O.P."/>
        </authorList>
    </citation>
    <scope>NUCLEOTIDE SEQUENCE [LARGE SCALE GENOMIC DNA]</scope>
    <source>
        <strain evidence="10 12">B4102</strain>
    </source>
</reference>
<proteinExistence type="predicted"/>
<dbReference type="GO" id="GO:0005886">
    <property type="term" value="C:plasma membrane"/>
    <property type="evidence" value="ECO:0007669"/>
    <property type="project" value="TreeGrafter"/>
</dbReference>
<evidence type="ECO:0000256" key="5">
    <source>
        <dbReference type="ARBA" id="ARBA00023065"/>
    </source>
</evidence>
<reference evidence="11 13" key="2">
    <citation type="submission" date="2020-12" db="EMBL/GenBank/DDBJ databases">
        <title>Taxonomic evaluation of the Bacillus sporothermodurans group of bacteria based on whole genome sequences.</title>
        <authorList>
            <person name="Fiedler G."/>
            <person name="Herbstmann A.-D."/>
            <person name="Doll E."/>
            <person name="Wenning M."/>
            <person name="Brinks E."/>
            <person name="Kabisch J."/>
            <person name="Breitenwieser F."/>
            <person name="Lappann M."/>
            <person name="Boehnlein C."/>
            <person name="Franz C."/>
        </authorList>
    </citation>
    <scope>NUCLEOTIDE SEQUENCE [LARGE SCALE GENOMIC DNA]</scope>
    <source>
        <strain evidence="11 13">DSM 10599</strain>
    </source>
</reference>
<evidence type="ECO:0000256" key="6">
    <source>
        <dbReference type="ARBA" id="ARBA00023136"/>
    </source>
</evidence>
<name>A0A150L6B1_9BACI</name>
<comment type="subcellular location">
    <subcellularLocation>
        <location evidence="1">Membrane</location>
        <topology evidence="1">Multi-pass membrane protein</topology>
    </subcellularLocation>
</comment>
<dbReference type="GO" id="GO:0022841">
    <property type="term" value="F:potassium ion leak channel activity"/>
    <property type="evidence" value="ECO:0007669"/>
    <property type="project" value="TreeGrafter"/>
</dbReference>
<keyword evidence="12" id="KW-1185">Reference proteome</keyword>
<evidence type="ECO:0000256" key="4">
    <source>
        <dbReference type="ARBA" id="ARBA00022989"/>
    </source>
</evidence>
<keyword evidence="5" id="KW-0406">Ion transport</keyword>
<keyword evidence="7 11" id="KW-0407">Ion channel</keyword>
<dbReference type="KEGG" id="hspo:JGZ69_06685"/>
<keyword evidence="2" id="KW-0813">Transport</keyword>
<dbReference type="GO" id="GO:0015271">
    <property type="term" value="F:outward rectifier potassium channel activity"/>
    <property type="evidence" value="ECO:0007669"/>
    <property type="project" value="TreeGrafter"/>
</dbReference>
<evidence type="ECO:0000313" key="13">
    <source>
        <dbReference type="Proteomes" id="UP000595512"/>
    </source>
</evidence>
<dbReference type="Proteomes" id="UP000075666">
    <property type="component" value="Unassembled WGS sequence"/>
</dbReference>
<dbReference type="Pfam" id="PF07885">
    <property type="entry name" value="Ion_trans_2"/>
    <property type="match status" value="1"/>
</dbReference>
<keyword evidence="6 8" id="KW-0472">Membrane</keyword>
<evidence type="ECO:0000313" key="11">
    <source>
        <dbReference type="EMBL" id="QQX26524.1"/>
    </source>
</evidence>
<gene>
    <name evidence="10" type="ORF">B4102_0491</name>
    <name evidence="11" type="ORF">JGZ69_06685</name>
</gene>
<evidence type="ECO:0000256" key="2">
    <source>
        <dbReference type="ARBA" id="ARBA00022448"/>
    </source>
</evidence>
<organism evidence="10 12">
    <name type="scientific">Heyndrickxia sporothermodurans</name>
    <dbReference type="NCBI Taxonomy" id="46224"/>
    <lineage>
        <taxon>Bacteria</taxon>
        <taxon>Bacillati</taxon>
        <taxon>Bacillota</taxon>
        <taxon>Bacilli</taxon>
        <taxon>Bacillales</taxon>
        <taxon>Bacillaceae</taxon>
        <taxon>Heyndrickxia</taxon>
    </lineage>
</organism>
<sequence>MVSFILTLKRLFHGLFHSFKEKEFQVIFVLIVVMLLSGTIFYTKVEGLSVLDALYFCFVTLSTIGHPDFVPQTDFGKIFTMVYILAGIGLFFGLIVRIGRGILSSKNKK</sequence>
<dbReference type="InterPro" id="IPR003280">
    <property type="entry name" value="2pore_dom_K_chnl"/>
</dbReference>
<dbReference type="PANTHER" id="PTHR11003:SF291">
    <property type="entry name" value="IP11374P"/>
    <property type="match status" value="1"/>
</dbReference>
<dbReference type="RefSeq" id="WP_066230601.1">
    <property type="nucleotide sequence ID" value="NZ_CP066701.1"/>
</dbReference>
<dbReference type="Gene3D" id="1.10.287.70">
    <property type="match status" value="1"/>
</dbReference>
<dbReference type="GeneID" id="62499008"/>
<evidence type="ECO:0000256" key="7">
    <source>
        <dbReference type="ARBA" id="ARBA00023303"/>
    </source>
</evidence>
<protein>
    <submittedName>
        <fullName evidence="11">Two pore domain potassium channel family protein</fullName>
    </submittedName>
</protein>
<evidence type="ECO:0000256" key="1">
    <source>
        <dbReference type="ARBA" id="ARBA00004141"/>
    </source>
</evidence>
<dbReference type="Proteomes" id="UP000595512">
    <property type="component" value="Chromosome"/>
</dbReference>
<evidence type="ECO:0000313" key="10">
    <source>
        <dbReference type="EMBL" id="KYD07857.1"/>
    </source>
</evidence>
<feature type="transmembrane region" description="Helical" evidence="8">
    <location>
        <begin position="24"/>
        <end position="42"/>
    </location>
</feature>
<dbReference type="EMBL" id="CP066701">
    <property type="protein sequence ID" value="QQX26524.1"/>
    <property type="molecule type" value="Genomic_DNA"/>
</dbReference>
<dbReference type="EMBL" id="LQYN01000039">
    <property type="protein sequence ID" value="KYD07857.1"/>
    <property type="molecule type" value="Genomic_DNA"/>
</dbReference>
<dbReference type="GO" id="GO:0030322">
    <property type="term" value="P:stabilization of membrane potential"/>
    <property type="evidence" value="ECO:0007669"/>
    <property type="project" value="TreeGrafter"/>
</dbReference>
<dbReference type="SUPFAM" id="SSF81324">
    <property type="entry name" value="Voltage-gated potassium channels"/>
    <property type="match status" value="1"/>
</dbReference>
<keyword evidence="4 8" id="KW-1133">Transmembrane helix</keyword>
<dbReference type="OrthoDB" id="9785285at2"/>
<dbReference type="PATRIC" id="fig|46224.3.peg.2709"/>
<dbReference type="InterPro" id="IPR013099">
    <property type="entry name" value="K_chnl_dom"/>
</dbReference>
<evidence type="ECO:0000256" key="8">
    <source>
        <dbReference type="SAM" id="Phobius"/>
    </source>
</evidence>
<dbReference type="AlphaFoldDB" id="A0A150L6B1"/>
<feature type="domain" description="Potassium channel" evidence="9">
    <location>
        <begin position="30"/>
        <end position="100"/>
    </location>
</feature>
<dbReference type="PANTHER" id="PTHR11003">
    <property type="entry name" value="POTASSIUM CHANNEL, SUBFAMILY K"/>
    <property type="match status" value="1"/>
</dbReference>
<evidence type="ECO:0000259" key="9">
    <source>
        <dbReference type="Pfam" id="PF07885"/>
    </source>
</evidence>
<evidence type="ECO:0000256" key="3">
    <source>
        <dbReference type="ARBA" id="ARBA00022692"/>
    </source>
</evidence>